<feature type="non-terminal residue" evidence="3">
    <location>
        <position position="343"/>
    </location>
</feature>
<dbReference type="PANTHER" id="PTHR43739:SF5">
    <property type="entry name" value="EXO-ALPHA-SIALIDASE"/>
    <property type="match status" value="1"/>
</dbReference>
<dbReference type="CDD" id="cd15482">
    <property type="entry name" value="Sialidase_non-viral"/>
    <property type="match status" value="1"/>
</dbReference>
<proteinExistence type="predicted"/>
<dbReference type="PANTHER" id="PTHR43739">
    <property type="entry name" value="XYLOGLUCANASE (EUROFUNG)"/>
    <property type="match status" value="1"/>
</dbReference>
<keyword evidence="1" id="KW-0677">Repeat</keyword>
<name>A0A381V1Q5_9ZZZZ</name>
<sequence length="343" mass="36944">MKTTPVVSLFVALTLLSLTGVTAQQATSSEARMASWDQHVQMAEDSPFRDLEWRAIGPRQAGARIEAIAVPSDSHGTIYAGIGSGNLWKTTNNGITWTPIFENESTFTIGDVAVAPSNPDIVWVGTGETQPRHSGYSFSGTGVFKSENAGETWHNMGLQDTHHVGKVIIDPNNPEIVYVGAIGHFWSPNEERGVFKTTDGGQTWRKTLYVSERTGVVEMAIDPGNSDILYAATWQAVSGTPQEGGPESGIYKSINAGETWTKLSNGLPSGPLGRIGLDVAFSNPNVIYAFVDNRNVPAPSDAIPGGSKSNQEAREIIGGEIYRSNDKGSTWFKANVDDTYGFF</sequence>
<accession>A0A381V1Q5</accession>
<dbReference type="InterPro" id="IPR015943">
    <property type="entry name" value="WD40/YVTN_repeat-like_dom_sf"/>
</dbReference>
<protein>
    <recommendedName>
        <fullName evidence="2">Sortilin N-terminal domain-containing protein</fullName>
    </recommendedName>
</protein>
<dbReference type="InterPro" id="IPR031778">
    <property type="entry name" value="Sortilin_N"/>
</dbReference>
<dbReference type="InterPro" id="IPR052025">
    <property type="entry name" value="Xyloglucanase_GH74"/>
</dbReference>
<dbReference type="Pfam" id="PF15902">
    <property type="entry name" value="Sortilin-Vps10"/>
    <property type="match status" value="1"/>
</dbReference>
<evidence type="ECO:0000313" key="3">
    <source>
        <dbReference type="EMBL" id="SVA34292.1"/>
    </source>
</evidence>
<dbReference type="GO" id="GO:0010411">
    <property type="term" value="P:xyloglucan metabolic process"/>
    <property type="evidence" value="ECO:0007669"/>
    <property type="project" value="TreeGrafter"/>
</dbReference>
<dbReference type="EMBL" id="UINC01007619">
    <property type="protein sequence ID" value="SVA34292.1"/>
    <property type="molecule type" value="Genomic_DNA"/>
</dbReference>
<dbReference type="Gene3D" id="2.130.10.10">
    <property type="entry name" value="YVTN repeat-like/Quinoprotein amine dehydrogenase"/>
    <property type="match status" value="2"/>
</dbReference>
<evidence type="ECO:0000256" key="1">
    <source>
        <dbReference type="ARBA" id="ARBA00022737"/>
    </source>
</evidence>
<dbReference type="AlphaFoldDB" id="A0A381V1Q5"/>
<evidence type="ECO:0000259" key="2">
    <source>
        <dbReference type="Pfam" id="PF15902"/>
    </source>
</evidence>
<reference evidence="3" key="1">
    <citation type="submission" date="2018-05" db="EMBL/GenBank/DDBJ databases">
        <authorList>
            <person name="Lanie J.A."/>
            <person name="Ng W.-L."/>
            <person name="Kazmierczak K.M."/>
            <person name="Andrzejewski T.M."/>
            <person name="Davidsen T.M."/>
            <person name="Wayne K.J."/>
            <person name="Tettelin H."/>
            <person name="Glass J.I."/>
            <person name="Rusch D."/>
            <person name="Podicherti R."/>
            <person name="Tsui H.-C.T."/>
            <person name="Winkler M.E."/>
        </authorList>
    </citation>
    <scope>NUCLEOTIDE SEQUENCE</scope>
</reference>
<dbReference type="SUPFAM" id="SSF110296">
    <property type="entry name" value="Oligoxyloglucan reducing end-specific cellobiohydrolase"/>
    <property type="match status" value="1"/>
</dbReference>
<organism evidence="3">
    <name type="scientific">marine metagenome</name>
    <dbReference type="NCBI Taxonomy" id="408172"/>
    <lineage>
        <taxon>unclassified sequences</taxon>
        <taxon>metagenomes</taxon>
        <taxon>ecological metagenomes</taxon>
    </lineage>
</organism>
<gene>
    <name evidence="3" type="ORF">METZ01_LOCUS87146</name>
</gene>
<feature type="domain" description="Sortilin N-terminal" evidence="2">
    <location>
        <begin position="143"/>
        <end position="265"/>
    </location>
</feature>